<feature type="region of interest" description="Disordered" evidence="1">
    <location>
        <begin position="1"/>
        <end position="45"/>
    </location>
</feature>
<feature type="compositionally biased region" description="Low complexity" evidence="1">
    <location>
        <begin position="610"/>
        <end position="622"/>
    </location>
</feature>
<feature type="compositionally biased region" description="Low complexity" evidence="1">
    <location>
        <begin position="735"/>
        <end position="749"/>
    </location>
</feature>
<keyword evidence="3" id="KW-1185">Reference proteome</keyword>
<gene>
    <name evidence="2" type="ORF">QBC46DRAFT_106630</name>
</gene>
<accession>A0AAN6N9P3</accession>
<organism evidence="2 3">
    <name type="scientific">Diplogelasinospora grovesii</name>
    <dbReference type="NCBI Taxonomy" id="303347"/>
    <lineage>
        <taxon>Eukaryota</taxon>
        <taxon>Fungi</taxon>
        <taxon>Dikarya</taxon>
        <taxon>Ascomycota</taxon>
        <taxon>Pezizomycotina</taxon>
        <taxon>Sordariomycetes</taxon>
        <taxon>Sordariomycetidae</taxon>
        <taxon>Sordariales</taxon>
        <taxon>Diplogelasinosporaceae</taxon>
        <taxon>Diplogelasinospora</taxon>
    </lineage>
</organism>
<feature type="region of interest" description="Disordered" evidence="1">
    <location>
        <begin position="1259"/>
        <end position="1358"/>
    </location>
</feature>
<feature type="compositionally biased region" description="Acidic residues" evidence="1">
    <location>
        <begin position="351"/>
        <end position="363"/>
    </location>
</feature>
<dbReference type="Gene3D" id="1.10.20.10">
    <property type="entry name" value="Histone, subunit A"/>
    <property type="match status" value="1"/>
</dbReference>
<feature type="compositionally biased region" description="Basic and acidic residues" evidence="1">
    <location>
        <begin position="364"/>
        <end position="374"/>
    </location>
</feature>
<evidence type="ECO:0000256" key="1">
    <source>
        <dbReference type="SAM" id="MobiDB-lite"/>
    </source>
</evidence>
<dbReference type="GO" id="GO:0046982">
    <property type="term" value="F:protein heterodimerization activity"/>
    <property type="evidence" value="ECO:0007669"/>
    <property type="project" value="InterPro"/>
</dbReference>
<feature type="compositionally biased region" description="Polar residues" evidence="1">
    <location>
        <begin position="822"/>
        <end position="843"/>
    </location>
</feature>
<feature type="region of interest" description="Disordered" evidence="1">
    <location>
        <begin position="303"/>
        <end position="374"/>
    </location>
</feature>
<feature type="compositionally biased region" description="Polar residues" evidence="1">
    <location>
        <begin position="588"/>
        <end position="600"/>
    </location>
</feature>
<feature type="compositionally biased region" description="Low complexity" evidence="1">
    <location>
        <begin position="463"/>
        <end position="474"/>
    </location>
</feature>
<feature type="compositionally biased region" description="Basic and acidic residues" evidence="1">
    <location>
        <begin position="768"/>
        <end position="777"/>
    </location>
</feature>
<name>A0AAN6N9P3_9PEZI</name>
<feature type="compositionally biased region" description="Acidic residues" evidence="1">
    <location>
        <begin position="548"/>
        <end position="562"/>
    </location>
</feature>
<feature type="region of interest" description="Disordered" evidence="1">
    <location>
        <begin position="1147"/>
        <end position="1209"/>
    </location>
</feature>
<comment type="caution">
    <text evidence="2">The sequence shown here is derived from an EMBL/GenBank/DDBJ whole genome shotgun (WGS) entry which is preliminary data.</text>
</comment>
<dbReference type="InterPro" id="IPR009072">
    <property type="entry name" value="Histone-fold"/>
</dbReference>
<sequence>MMAHLEQNRSRPSSGVASPPHRMPSRSRTQSISSDRPSTIAHSFMSPPLSVSPEAAFIAASAASQIVTNDHDSHADTWYDQHGIEPSGETALVSPAALQLVNNFLDQLLFNFLSISRSTTLSALRPAVSEVLKPKLAKDAINQADEELREYLGGDDEDAAQTEEPNSPSDWDLELVWKRTRLRCMVYSSLGDMEEEDEDYHMEQEHLNTELEDRLSEVVSPAVAIFLTSILEFMGEQALVVAGQAAYHRMRVKYEKELKEGARSPADVADRVVVEELDMERVALDRTLGRLWRAWKKKIRSPGPSAMEKALRSSYSRDSMRGPSVHLRSPSSINNMEPVFPAVPAIPEPATESEPEPETESSEGGERQEEMHAQEPVEEHLIAAAIPLPLGDKDVEEIEVPGLVSYSDDEAEAEDTIEQANKTIRPKSLMIFLGSGAAHAPTPTLSQPNTPVFPSRKRSNSLPTPAATPYTEPATRQRVEPIASELNESPATEAEAISDPISTEAVSEDRGAADEVSPFTAASPRAVDSDEATPTEALVVTSSKLDEVVEEDEEEEFIEEEPQILTSSRVSISGPSPTAAERVKPAAINTNLPVRSSSVHSARLIDVTNPRSPVSRSRGSSVDATEHIRQVSLSRPSSIRTPPIVEERQRRSPDSFSASRMSGVHGSKSELTASDSISEAEEVAYNDDGVSPLTPAVTGLAIIPEPASTDHQYRQTQSDVYSSQPIFGSAVRHGSTPSSPAKPTTTKVTILASSTPSGSFFIDDGEDRPEVPEKTPVDDGAAMPPPPNVPERSPGRQGSINTPSQSQPSTIGLVSVERVRTRSPSEPVSLRQQQMSGSPSTSSIKKKAVRTSEESAHAQTSADMARNFEELIQSDQTIQYTLTPEGMRDFDTQSMRSIATGSPLMPVKSRKSEDARQNGDRSRSSSVVNRPNDMKRSGSVSQSISDAQRNSNNSSNSGSTSKPSGLIPRSTPAMQAQHRGNGPQPRDARLPRESLADFAEFIRSTGPAGASLTPAASSRMPGPSSLRSPSGPIPVSKTSIESGRTSTTSNRLRLQARAAAVDKDDNSDLIDFIRRGPPTTSGNPRIPRTVAPFRTTMDSDQMSGAVGGKAVDAQIRDVDVRSSQASTNYTDYSMPSVHSSVNSQSALLGRNKPLPGGNSRFGTMGNDDMPMPQRKTRRVRDPYAIDLTDEEELDEDESTPRPSRRAPTQEESLMDFLNNVPPPPEPVVRPFVNTQAQNLPKKKASAPSLMARFARRDSLQGGLGSMGPKSPKSPKKPSTAVESRRSLSSRASGGGRGYIPIQVNMPPGADKYAPGFGGPTSRVPGSMGSGSSGGFTASTGRVPMKRFEPREAVSIPVRSGTSDLADFLKNSEPPPNMLASSALQRGEAANGGAFSKVFARRKKANVA</sequence>
<feature type="compositionally biased region" description="Acidic residues" evidence="1">
    <location>
        <begin position="1187"/>
        <end position="1197"/>
    </location>
</feature>
<feature type="compositionally biased region" description="Polar residues" evidence="1">
    <location>
        <begin position="26"/>
        <end position="41"/>
    </location>
</feature>
<feature type="compositionally biased region" description="Polar residues" evidence="1">
    <location>
        <begin position="564"/>
        <end position="576"/>
    </location>
</feature>
<feature type="compositionally biased region" description="Polar residues" evidence="1">
    <location>
        <begin position="796"/>
        <end position="812"/>
    </location>
</feature>
<dbReference type="Proteomes" id="UP001303473">
    <property type="component" value="Unassembled WGS sequence"/>
</dbReference>
<feature type="compositionally biased region" description="Basic and acidic residues" evidence="1">
    <location>
        <begin position="986"/>
        <end position="995"/>
    </location>
</feature>
<proteinExistence type="predicted"/>
<feature type="region of interest" description="Disordered" evidence="1">
    <location>
        <begin position="440"/>
        <end position="1050"/>
    </location>
</feature>
<feature type="compositionally biased region" description="Polar residues" evidence="1">
    <location>
        <begin position="938"/>
        <end position="949"/>
    </location>
</feature>
<feature type="compositionally biased region" description="Polar residues" evidence="1">
    <location>
        <begin position="631"/>
        <end position="640"/>
    </location>
</feature>
<reference evidence="3" key="1">
    <citation type="journal article" date="2023" name="Mol. Phylogenet. Evol.">
        <title>Genome-scale phylogeny and comparative genomics of the fungal order Sordariales.</title>
        <authorList>
            <person name="Hensen N."/>
            <person name="Bonometti L."/>
            <person name="Westerberg I."/>
            <person name="Brannstrom I.O."/>
            <person name="Guillou S."/>
            <person name="Cros-Aarteil S."/>
            <person name="Calhoun S."/>
            <person name="Haridas S."/>
            <person name="Kuo A."/>
            <person name="Mondo S."/>
            <person name="Pangilinan J."/>
            <person name="Riley R."/>
            <person name="LaButti K."/>
            <person name="Andreopoulos B."/>
            <person name="Lipzen A."/>
            <person name="Chen C."/>
            <person name="Yan M."/>
            <person name="Daum C."/>
            <person name="Ng V."/>
            <person name="Clum A."/>
            <person name="Steindorff A."/>
            <person name="Ohm R.A."/>
            <person name="Martin F."/>
            <person name="Silar P."/>
            <person name="Natvig D.O."/>
            <person name="Lalanne C."/>
            <person name="Gautier V."/>
            <person name="Ament-Velasquez S.L."/>
            <person name="Kruys A."/>
            <person name="Hutchinson M.I."/>
            <person name="Powell A.J."/>
            <person name="Barry K."/>
            <person name="Miller A.N."/>
            <person name="Grigoriev I.V."/>
            <person name="Debuchy R."/>
            <person name="Gladieux P."/>
            <person name="Hiltunen Thoren M."/>
            <person name="Johannesson H."/>
        </authorList>
    </citation>
    <scope>NUCLEOTIDE SEQUENCE [LARGE SCALE GENOMIC DNA]</scope>
    <source>
        <strain evidence="3">CBS 340.73</strain>
    </source>
</reference>
<feature type="compositionally biased region" description="Polar residues" evidence="1">
    <location>
        <begin position="873"/>
        <end position="882"/>
    </location>
</feature>
<feature type="compositionally biased region" description="Basic and acidic residues" evidence="1">
    <location>
        <begin position="910"/>
        <end position="923"/>
    </location>
</feature>
<feature type="compositionally biased region" description="Polar residues" evidence="1">
    <location>
        <begin position="714"/>
        <end position="726"/>
    </location>
</feature>
<evidence type="ECO:0000313" key="3">
    <source>
        <dbReference type="Proteomes" id="UP001303473"/>
    </source>
</evidence>
<feature type="compositionally biased region" description="Polar residues" evidence="1">
    <location>
        <begin position="1036"/>
        <end position="1050"/>
    </location>
</feature>
<dbReference type="EMBL" id="MU853785">
    <property type="protein sequence ID" value="KAK3941261.1"/>
    <property type="molecule type" value="Genomic_DNA"/>
</dbReference>
<feature type="compositionally biased region" description="Low complexity" evidence="1">
    <location>
        <begin position="1017"/>
        <end position="1034"/>
    </location>
</feature>
<protein>
    <submittedName>
        <fullName evidence="2">Uncharacterized protein</fullName>
    </submittedName>
</protein>
<feature type="compositionally biased region" description="Low complexity" evidence="1">
    <location>
        <begin position="950"/>
        <end position="964"/>
    </location>
</feature>
<feature type="compositionally biased region" description="Polar residues" evidence="1">
    <location>
        <begin position="443"/>
        <end position="452"/>
    </location>
</feature>
<evidence type="ECO:0000313" key="2">
    <source>
        <dbReference type="EMBL" id="KAK3941261.1"/>
    </source>
</evidence>